<sequence>MRPYSCHDYQVHRCHISWLISGTFSRGHDDISFHSLPGRARQEEPQLRHIKWWSQNSVKERHCQDSERFVSV</sequence>
<evidence type="ECO:0000313" key="2">
    <source>
        <dbReference type="Proteomes" id="UP001174909"/>
    </source>
</evidence>
<organism evidence="1 2">
    <name type="scientific">Geodia barretti</name>
    <name type="common">Barrett's horny sponge</name>
    <dbReference type="NCBI Taxonomy" id="519541"/>
    <lineage>
        <taxon>Eukaryota</taxon>
        <taxon>Metazoa</taxon>
        <taxon>Porifera</taxon>
        <taxon>Demospongiae</taxon>
        <taxon>Heteroscleromorpha</taxon>
        <taxon>Tetractinellida</taxon>
        <taxon>Astrophorina</taxon>
        <taxon>Geodiidae</taxon>
        <taxon>Geodia</taxon>
    </lineage>
</organism>
<dbReference type="AlphaFoldDB" id="A0AA35S9T6"/>
<name>A0AA35S9T6_GEOBA</name>
<proteinExistence type="predicted"/>
<feature type="non-terminal residue" evidence="1">
    <location>
        <position position="1"/>
    </location>
</feature>
<comment type="caution">
    <text evidence="1">The sequence shown here is derived from an EMBL/GenBank/DDBJ whole genome shotgun (WGS) entry which is preliminary data.</text>
</comment>
<reference evidence="1" key="1">
    <citation type="submission" date="2023-03" db="EMBL/GenBank/DDBJ databases">
        <authorList>
            <person name="Steffen K."/>
            <person name="Cardenas P."/>
        </authorList>
    </citation>
    <scope>NUCLEOTIDE SEQUENCE</scope>
</reference>
<gene>
    <name evidence="1" type="ORF">GBAR_LOCUS15034</name>
</gene>
<evidence type="ECO:0000313" key="1">
    <source>
        <dbReference type="EMBL" id="CAI8026083.1"/>
    </source>
</evidence>
<keyword evidence="2" id="KW-1185">Reference proteome</keyword>
<accession>A0AA35S9T6</accession>
<dbReference type="Proteomes" id="UP001174909">
    <property type="component" value="Unassembled WGS sequence"/>
</dbReference>
<dbReference type="EMBL" id="CASHTH010002198">
    <property type="protein sequence ID" value="CAI8026083.1"/>
    <property type="molecule type" value="Genomic_DNA"/>
</dbReference>
<protein>
    <submittedName>
        <fullName evidence="1">Uncharacterized protein</fullName>
    </submittedName>
</protein>